<feature type="domain" description="PIN-like" evidence="2">
    <location>
        <begin position="7"/>
        <end position="107"/>
    </location>
</feature>
<dbReference type="RefSeq" id="WP_138526569.1">
    <property type="nucleotide sequence ID" value="NZ_SWDV01000050.1"/>
</dbReference>
<protein>
    <recommendedName>
        <fullName evidence="2">PIN-like domain-containing protein</fullName>
    </recommendedName>
</protein>
<dbReference type="Proteomes" id="UP000306635">
    <property type="component" value="Unassembled WGS sequence"/>
</dbReference>
<evidence type="ECO:0000259" key="2">
    <source>
        <dbReference type="Pfam" id="PF18475"/>
    </source>
</evidence>
<evidence type="ECO:0000313" key="4">
    <source>
        <dbReference type="Proteomes" id="UP000306635"/>
    </source>
</evidence>
<organism evidence="3 4">
    <name type="scientific">Pseudomonas nicosulfuronedens</name>
    <dbReference type="NCBI Taxonomy" id="2571105"/>
    <lineage>
        <taxon>Bacteria</taxon>
        <taxon>Pseudomonadati</taxon>
        <taxon>Pseudomonadota</taxon>
        <taxon>Gammaproteobacteria</taxon>
        <taxon>Pseudomonadales</taxon>
        <taxon>Pseudomonadaceae</taxon>
        <taxon>Pseudomonas</taxon>
    </lineage>
</organism>
<dbReference type="OrthoDB" id="9791898at2"/>
<evidence type="ECO:0000256" key="1">
    <source>
        <dbReference type="SAM" id="MobiDB-lite"/>
    </source>
</evidence>
<gene>
    <name evidence="3" type="ORF">FAS41_27960</name>
</gene>
<feature type="region of interest" description="Disordered" evidence="1">
    <location>
        <begin position="137"/>
        <end position="162"/>
    </location>
</feature>
<keyword evidence="4" id="KW-1185">Reference proteome</keyword>
<accession>A0A5R9R9D2</accession>
<feature type="compositionally biased region" description="Low complexity" evidence="1">
    <location>
        <begin position="137"/>
        <end position="152"/>
    </location>
</feature>
<dbReference type="EMBL" id="SWDV01000050">
    <property type="protein sequence ID" value="TLX70500.1"/>
    <property type="molecule type" value="Genomic_DNA"/>
</dbReference>
<dbReference type="AlphaFoldDB" id="A0A5R9R9D2"/>
<sequence>MRTNYVLIDYENLPVKSLELLQEPHFRLRVFLGPKNSKLPTELVVAMQRMGERGEYVVLETSSPNALDFHIAYYLGRLALEEPTSFFHIISADKGFDPLLKHLKGKGIYAVRSESIEAMPCFKALPALEATIAATAASGNKSPSSSPAASKPAPKKTKTPVSGQLKVAMHDLISRKGAKPRTIAKLINTIHSTLGKASGVKLAEAEAVYKQLCDQGFVKVNGEKVTYSLPERV</sequence>
<reference evidence="3 4" key="1">
    <citation type="submission" date="2019-04" db="EMBL/GenBank/DDBJ databases">
        <authorList>
            <person name="Li M."/>
        </authorList>
    </citation>
    <scope>NUCLEOTIDE SEQUENCE [LARGE SCALE GENOMIC DNA]</scope>
    <source>
        <strain evidence="3 4">LAM1902</strain>
    </source>
</reference>
<comment type="caution">
    <text evidence="3">The sequence shown here is derived from an EMBL/GenBank/DDBJ whole genome shotgun (WGS) entry which is preliminary data.</text>
</comment>
<dbReference type="Pfam" id="PF18475">
    <property type="entry name" value="PIN7"/>
    <property type="match status" value="1"/>
</dbReference>
<name>A0A5R9R9D2_9PSED</name>
<dbReference type="InterPro" id="IPR041494">
    <property type="entry name" value="PIN7"/>
</dbReference>
<proteinExistence type="predicted"/>
<evidence type="ECO:0000313" key="3">
    <source>
        <dbReference type="EMBL" id="TLX70500.1"/>
    </source>
</evidence>